<sequence length="75" mass="8918">MIYIQKRYRDDLEEIDESEVDRVEMTLVTYKKVCCGHKKKKVVDIGWISEPKDLQLSNVKEYSIEDRILSVLIEI</sequence>
<evidence type="ECO:0000313" key="1">
    <source>
        <dbReference type="EMBL" id="MEL4304556.1"/>
    </source>
</evidence>
<reference evidence="1 2" key="1">
    <citation type="submission" date="2024-04" db="EMBL/GenBank/DDBJ databases">
        <title>Methanococcoides sp. LMO-2.</title>
        <authorList>
            <person name="Liang L."/>
        </authorList>
    </citation>
    <scope>NUCLEOTIDE SEQUENCE [LARGE SCALE GENOMIC DNA]</scope>
    <source>
        <strain evidence="1 2">LMO-2</strain>
    </source>
</reference>
<keyword evidence="2" id="KW-1185">Reference proteome</keyword>
<proteinExistence type="predicted"/>
<evidence type="ECO:0000313" key="2">
    <source>
        <dbReference type="Proteomes" id="UP001396646"/>
    </source>
</evidence>
<dbReference type="Proteomes" id="UP001396646">
    <property type="component" value="Unassembled WGS sequence"/>
</dbReference>
<dbReference type="RefSeq" id="WP_342126277.1">
    <property type="nucleotide sequence ID" value="NZ_JBCAUS010000002.1"/>
</dbReference>
<comment type="caution">
    <text evidence="1">The sequence shown here is derived from an EMBL/GenBank/DDBJ whole genome shotgun (WGS) entry which is preliminary data.</text>
</comment>
<accession>A0ABU9KR89</accession>
<evidence type="ECO:0008006" key="3">
    <source>
        <dbReference type="Google" id="ProtNLM"/>
    </source>
</evidence>
<dbReference type="EMBL" id="JBCAUS010000002">
    <property type="protein sequence ID" value="MEL4304556.1"/>
    <property type="molecule type" value="Genomic_DNA"/>
</dbReference>
<organism evidence="1 2">
    <name type="scientific">Methanococcoides cohabitans</name>
    <dbReference type="NCBI Taxonomy" id="3136559"/>
    <lineage>
        <taxon>Archaea</taxon>
        <taxon>Methanobacteriati</taxon>
        <taxon>Methanobacteriota</taxon>
        <taxon>Stenosarchaea group</taxon>
        <taxon>Methanomicrobia</taxon>
        <taxon>Methanosarcinales</taxon>
        <taxon>Methanosarcinaceae</taxon>
        <taxon>Methanococcoides</taxon>
    </lineage>
</organism>
<gene>
    <name evidence="1" type="ORF">WOA13_01710</name>
</gene>
<protein>
    <recommendedName>
        <fullName evidence="3">Transposase</fullName>
    </recommendedName>
</protein>
<name>A0ABU9KR89_9EURY</name>